<proteinExistence type="predicted"/>
<dbReference type="Proteomes" id="UP001433508">
    <property type="component" value="Unassembled WGS sequence"/>
</dbReference>
<protein>
    <submittedName>
        <fullName evidence="1">GLE1-like protein-domain-containing protein</fullName>
    </submittedName>
</protein>
<reference evidence="2" key="1">
    <citation type="journal article" date="2024" name="Front. Bioeng. Biotechnol.">
        <title>Genome-scale model development and genomic sequencing of the oleaginous clade Lipomyces.</title>
        <authorList>
            <person name="Czajka J.J."/>
            <person name="Han Y."/>
            <person name="Kim J."/>
            <person name="Mondo S.J."/>
            <person name="Hofstad B.A."/>
            <person name="Robles A."/>
            <person name="Haridas S."/>
            <person name="Riley R."/>
            <person name="LaButti K."/>
            <person name="Pangilinan J."/>
            <person name="Andreopoulos W."/>
            <person name="Lipzen A."/>
            <person name="Yan J."/>
            <person name="Wang M."/>
            <person name="Ng V."/>
            <person name="Grigoriev I.V."/>
            <person name="Spatafora J.W."/>
            <person name="Magnuson J.K."/>
            <person name="Baker S.E."/>
            <person name="Pomraning K.R."/>
        </authorList>
    </citation>
    <scope>NUCLEOTIDE SEQUENCE [LARGE SCALE GENOMIC DNA]</scope>
    <source>
        <strain evidence="2">CBS 7786</strain>
    </source>
</reference>
<evidence type="ECO:0000313" key="1">
    <source>
        <dbReference type="EMBL" id="KAK9237410.1"/>
    </source>
</evidence>
<evidence type="ECO:0000313" key="2">
    <source>
        <dbReference type="Proteomes" id="UP001433508"/>
    </source>
</evidence>
<gene>
    <name evidence="1" type="ORF">V1525DRAFT_161069</name>
</gene>
<keyword evidence="2" id="KW-1185">Reference proteome</keyword>
<dbReference type="EMBL" id="MU971369">
    <property type="protein sequence ID" value="KAK9237410.1"/>
    <property type="molecule type" value="Genomic_DNA"/>
</dbReference>
<accession>A0ACC3T1K8</accession>
<name>A0ACC3T1K8_LIPKO</name>
<organism evidence="1 2">
    <name type="scientific">Lipomyces kononenkoae</name>
    <name type="common">Yeast</name>
    <dbReference type="NCBI Taxonomy" id="34357"/>
    <lineage>
        <taxon>Eukaryota</taxon>
        <taxon>Fungi</taxon>
        <taxon>Dikarya</taxon>
        <taxon>Ascomycota</taxon>
        <taxon>Saccharomycotina</taxon>
        <taxon>Lipomycetes</taxon>
        <taxon>Lipomycetales</taxon>
        <taxon>Lipomycetaceae</taxon>
        <taxon>Lipomyces</taxon>
    </lineage>
</organism>
<sequence length="686" mass="80310">MGVYSLVVDPPVDEEPMDAESVVESISTPVKIGQENLPTTHRQEQDVLYEDFAQKAISFQPLDASHLEFILSRSPFTRARLTSTERVKENMALVYSMISKWSAAQEQYMQESLLLENEYVKQQRDINWKLYQTQKHDEDSYWTSKSKNMWGNISEAIQNERKTLEEVKRMELARKRELERQRLEQEKLEQERKDREEKDRQAREEQQRKDQEEREQKEREDHERRALEEEERRDKARRELEEKARREQEEKARRELEEKERTRLETERRENEERQKRELEAAELAKAQEAKQREDEARQRALDAIQKRIHTQKIDEERKSIQEAKAKDSVTPDDEAKNLSGPEPKMVQEPPPSVTESKVLARTSASLDDTDLSSRMVPEVVRRDEVASEPEVPQYIEEARAEQDYYHKLILYIKSDILAPVEADKGLKTYCSTNKRKIKPKLGQLTNSRQQIRKILGELNGIIDEAKERSDLCYKWLLNFLSKSIVSQAETETIVSPMSAFPLGTLAVFMMSKHDMLRDLLIARIVKKCPYVIGFSCSINTEEGRIRMGYKRIEGKWEDDAMYCERMGGIAAVWGVMTQIGFPLNSNIAHPYPIYHSWTFISRMLNLPPECLTNAHFTVMASWWELTARRFLVAFGLAGRKLLTTVWDTWTRAASDKRYPAAARLRILGEQWQEHGETGLVRPEEP</sequence>
<comment type="caution">
    <text evidence="1">The sequence shown here is derived from an EMBL/GenBank/DDBJ whole genome shotgun (WGS) entry which is preliminary data.</text>
</comment>